<dbReference type="Pfam" id="PF00480">
    <property type="entry name" value="ROK"/>
    <property type="match status" value="1"/>
</dbReference>
<dbReference type="CDD" id="cd23763">
    <property type="entry name" value="ASKHA_ATPase_ROK"/>
    <property type="match status" value="1"/>
</dbReference>
<keyword evidence="3" id="KW-1185">Reference proteome</keyword>
<dbReference type="Proteomes" id="UP000002875">
    <property type="component" value="Chromosome"/>
</dbReference>
<dbReference type="RefSeq" id="WP_015028053.1">
    <property type="nucleotide sequence ID" value="NC_018748.1"/>
</dbReference>
<dbReference type="SUPFAM" id="SSF53067">
    <property type="entry name" value="Actin-like ATPase domain"/>
    <property type="match status" value="1"/>
</dbReference>
<dbReference type="EMBL" id="CP002961">
    <property type="protein sequence ID" value="AFK02353.1"/>
    <property type="molecule type" value="Genomic_DNA"/>
</dbReference>
<dbReference type="InterPro" id="IPR043129">
    <property type="entry name" value="ATPase_NBD"/>
</dbReference>
<name>A0ABN4AKD3_EMTOG</name>
<dbReference type="InterPro" id="IPR000600">
    <property type="entry name" value="ROK"/>
</dbReference>
<evidence type="ECO:0000256" key="1">
    <source>
        <dbReference type="ARBA" id="ARBA00006479"/>
    </source>
</evidence>
<accession>A0ABN4AKD3</accession>
<evidence type="ECO:0000313" key="2">
    <source>
        <dbReference type="EMBL" id="AFK02353.1"/>
    </source>
</evidence>
<dbReference type="PANTHER" id="PTHR18964:SF149">
    <property type="entry name" value="BIFUNCTIONAL UDP-N-ACETYLGLUCOSAMINE 2-EPIMERASE_N-ACETYLMANNOSAMINE KINASE"/>
    <property type="match status" value="1"/>
</dbReference>
<evidence type="ECO:0000313" key="3">
    <source>
        <dbReference type="Proteomes" id="UP000002875"/>
    </source>
</evidence>
<organism evidence="2 3">
    <name type="scientific">Emticicia oligotrophica (strain DSM 17448 / CIP 109782 / MTCC 6937 / GPTSA100-15)</name>
    <dbReference type="NCBI Taxonomy" id="929562"/>
    <lineage>
        <taxon>Bacteria</taxon>
        <taxon>Pseudomonadati</taxon>
        <taxon>Bacteroidota</taxon>
        <taxon>Cytophagia</taxon>
        <taxon>Cytophagales</taxon>
        <taxon>Leadbetterellaceae</taxon>
        <taxon>Emticicia</taxon>
    </lineage>
</organism>
<dbReference type="PANTHER" id="PTHR18964">
    <property type="entry name" value="ROK (REPRESSOR, ORF, KINASE) FAMILY"/>
    <property type="match status" value="1"/>
</dbReference>
<comment type="similarity">
    <text evidence="1">Belongs to the ROK (NagC/XylR) family.</text>
</comment>
<proteinExistence type="inferred from homology"/>
<dbReference type="PROSITE" id="PS01125">
    <property type="entry name" value="ROK"/>
    <property type="match status" value="1"/>
</dbReference>
<reference evidence="2 3" key="1">
    <citation type="submission" date="2011-07" db="EMBL/GenBank/DDBJ databases">
        <title>The complete genome of chromosome of Emticicia oligotrophica DSM 17448.</title>
        <authorList>
            <consortium name="US DOE Joint Genome Institute (JGI-PGF)"/>
            <person name="Lucas S."/>
            <person name="Han J."/>
            <person name="Lapidus A."/>
            <person name="Bruce D."/>
            <person name="Goodwin L."/>
            <person name="Pitluck S."/>
            <person name="Peters L."/>
            <person name="Kyrpides N."/>
            <person name="Mavromatis K."/>
            <person name="Ivanova N."/>
            <person name="Ovchinnikova G."/>
            <person name="Teshima H."/>
            <person name="Detter J.C."/>
            <person name="Tapia R."/>
            <person name="Han C."/>
            <person name="Land M."/>
            <person name="Hauser L."/>
            <person name="Markowitz V."/>
            <person name="Cheng J.-F."/>
            <person name="Hugenholtz P."/>
            <person name="Woyke T."/>
            <person name="Wu D."/>
            <person name="Tindall B."/>
            <person name="Pomrenke H."/>
            <person name="Brambilla E."/>
            <person name="Klenk H.-P."/>
            <person name="Eisen J.A."/>
        </authorList>
    </citation>
    <scope>NUCLEOTIDE SEQUENCE [LARGE SCALE GENOMIC DNA]</scope>
    <source>
        <strain evidence="2 3">DSM 17448</strain>
    </source>
</reference>
<dbReference type="Gene3D" id="3.30.420.40">
    <property type="match status" value="2"/>
</dbReference>
<dbReference type="InterPro" id="IPR049874">
    <property type="entry name" value="ROK_cs"/>
</dbReference>
<protein>
    <submittedName>
        <fullName evidence="2">ROK family protein</fullName>
    </submittedName>
</protein>
<gene>
    <name evidence="2" type="ordered locus">Emtol_1204</name>
</gene>
<sequence>MKVAIGIDLGGTNVKGILMQEDGKILKQHYIPTKDDAKGKWRENVLEMVNFLRSFHQEPIEMVGLSAPGLAHEDNRSIAHLPNRLFGLENFVWEEYFGIKTYVLNDAHAALMAEAKFGVMQGYKNAVLLTLGTGVGGGIMINGQLHQGLSQMAGHLGHLSLNATDDELSILGMPGSLEYAIGNCSIVRRSMGRFQSTHELVNAYHKNEPFATWLWLDSIRKLAIGIASLINALSPEIIVLAGGITTAGSALFEPLHAFIELFEFRPKGKTTLIKQAEFADLSGAIGAAAFAFNQEK</sequence>